<dbReference type="EMBL" id="JANPWZ010000391">
    <property type="protein sequence ID" value="KAJ3577322.1"/>
    <property type="molecule type" value="Genomic_DNA"/>
</dbReference>
<accession>A0A9W8NIX0</accession>
<name>A0A9W8NIX0_9PEZI</name>
<organism evidence="2 3">
    <name type="scientific">Xylaria arbuscula</name>
    <dbReference type="NCBI Taxonomy" id="114810"/>
    <lineage>
        <taxon>Eukaryota</taxon>
        <taxon>Fungi</taxon>
        <taxon>Dikarya</taxon>
        <taxon>Ascomycota</taxon>
        <taxon>Pezizomycotina</taxon>
        <taxon>Sordariomycetes</taxon>
        <taxon>Xylariomycetidae</taxon>
        <taxon>Xylariales</taxon>
        <taxon>Xylariaceae</taxon>
        <taxon>Xylaria</taxon>
    </lineage>
</organism>
<feature type="compositionally biased region" description="Low complexity" evidence="1">
    <location>
        <begin position="53"/>
        <end position="92"/>
    </location>
</feature>
<protein>
    <submittedName>
        <fullName evidence="2">Uncharacterized protein</fullName>
    </submittedName>
</protein>
<evidence type="ECO:0000256" key="1">
    <source>
        <dbReference type="SAM" id="MobiDB-lite"/>
    </source>
</evidence>
<sequence>MPGLSITAESEFETCCRKSSRCLVLALGLLAVAPIAQANPAIDRSLRSLPLRGRSQCSSSPPVSSLPGTSTSALPTSTSSTPTTGRPSATPTKTGIPSGPDPGEQCYRPTPSDFVDYDQLCKCDYYDPESAEAGSVRCWVTCNPYKPDQYKSMPEYKDSLSACIIACQGSHDKAKRAAEAGIDISKRQDEYWFCHAVNFAEGQLCEHIGAVGGIEYTPWAASCWQDPYLGTG</sequence>
<reference evidence="2" key="1">
    <citation type="submission" date="2022-07" db="EMBL/GenBank/DDBJ databases">
        <title>Genome Sequence of Xylaria arbuscula.</title>
        <authorList>
            <person name="Buettner E."/>
        </authorList>
    </citation>
    <scope>NUCLEOTIDE SEQUENCE</scope>
    <source>
        <strain evidence="2">VT107</strain>
    </source>
</reference>
<keyword evidence="3" id="KW-1185">Reference proteome</keyword>
<evidence type="ECO:0000313" key="2">
    <source>
        <dbReference type="EMBL" id="KAJ3577322.1"/>
    </source>
</evidence>
<comment type="caution">
    <text evidence="2">The sequence shown here is derived from an EMBL/GenBank/DDBJ whole genome shotgun (WGS) entry which is preliminary data.</text>
</comment>
<feature type="region of interest" description="Disordered" evidence="1">
    <location>
        <begin position="53"/>
        <end position="108"/>
    </location>
</feature>
<proteinExistence type="predicted"/>
<evidence type="ECO:0000313" key="3">
    <source>
        <dbReference type="Proteomes" id="UP001148614"/>
    </source>
</evidence>
<gene>
    <name evidence="2" type="ORF">NPX13_g3243</name>
</gene>
<dbReference type="Proteomes" id="UP001148614">
    <property type="component" value="Unassembled WGS sequence"/>
</dbReference>
<dbReference type="AlphaFoldDB" id="A0A9W8NIX0"/>